<sequence length="153" mass="17938">MDKVRDALDRNLKVFKINIVPDFLSVKQEKCNQNKKYGVCVGRKEHVVDSTLNHSDGNIQGLLLQMLEEEFLRRKINCFKSYREVKENTYQHKVVVAGYMEIVVVDEEGNDAMDVAYELDVKRVHQHVRKDYPERQQAKTLLVDAVSWKKELE</sequence>
<evidence type="ECO:0000313" key="2">
    <source>
        <dbReference type="Proteomes" id="UP001214576"/>
    </source>
</evidence>
<dbReference type="Proteomes" id="UP001214576">
    <property type="component" value="Unassembled WGS sequence"/>
</dbReference>
<name>A0AAD4UKR6_OVIAM</name>
<proteinExistence type="predicted"/>
<dbReference type="EMBL" id="JAKZEL010000003">
    <property type="protein sequence ID" value="KAI4545495.1"/>
    <property type="molecule type" value="Genomic_DNA"/>
</dbReference>
<gene>
    <name evidence="1" type="ORF">MG293_005761</name>
</gene>
<reference evidence="1" key="1">
    <citation type="submission" date="2022-03" db="EMBL/GenBank/DDBJ databases">
        <title>Genomic analyses of argali, domestic sheep and their hybrids provide insights into chromosomal evolution, heterosis and genetic basis of agronomic traits.</title>
        <authorList>
            <person name="Li M."/>
        </authorList>
    </citation>
    <scope>NUCLEOTIDE SEQUENCE</scope>
    <source>
        <strain evidence="1">CAU-MHL-2022a</strain>
        <tissue evidence="1">Skin</tissue>
    </source>
</reference>
<comment type="caution">
    <text evidence="1">The sequence shown here is derived from an EMBL/GenBank/DDBJ whole genome shotgun (WGS) entry which is preliminary data.</text>
</comment>
<protein>
    <submittedName>
        <fullName evidence="1">Uncharacterized protein</fullName>
    </submittedName>
</protein>
<accession>A0AAD4UKR6</accession>
<evidence type="ECO:0000313" key="1">
    <source>
        <dbReference type="EMBL" id="KAI4545495.1"/>
    </source>
</evidence>
<organism evidence="1 2">
    <name type="scientific">Ovis ammon polii</name>
    <dbReference type="NCBI Taxonomy" id="230172"/>
    <lineage>
        <taxon>Eukaryota</taxon>
        <taxon>Metazoa</taxon>
        <taxon>Chordata</taxon>
        <taxon>Craniata</taxon>
        <taxon>Vertebrata</taxon>
        <taxon>Euteleostomi</taxon>
        <taxon>Mammalia</taxon>
        <taxon>Eutheria</taxon>
        <taxon>Laurasiatheria</taxon>
        <taxon>Artiodactyla</taxon>
        <taxon>Ruminantia</taxon>
        <taxon>Pecora</taxon>
        <taxon>Bovidae</taxon>
        <taxon>Caprinae</taxon>
        <taxon>Ovis</taxon>
    </lineage>
</organism>
<dbReference type="AlphaFoldDB" id="A0AAD4UKR6"/>
<keyword evidence="2" id="KW-1185">Reference proteome</keyword>